<dbReference type="STRING" id="1882483.A0A317XU77"/>
<dbReference type="InParanoid" id="A0A317XU77"/>
<keyword evidence="5" id="KW-1185">Reference proteome</keyword>
<proteinExistence type="predicted"/>
<dbReference type="AlphaFoldDB" id="A0A317XU77"/>
<dbReference type="GO" id="GO:0006397">
    <property type="term" value="P:mRNA processing"/>
    <property type="evidence" value="ECO:0007669"/>
    <property type="project" value="UniProtKB-KW"/>
</dbReference>
<protein>
    <recommendedName>
        <fullName evidence="3">CCHC-type domain-containing protein</fullName>
    </recommendedName>
</protein>
<dbReference type="EMBL" id="KZ819191">
    <property type="protein sequence ID" value="PWZ00861.1"/>
    <property type="molecule type" value="Genomic_DNA"/>
</dbReference>
<accession>A0A317XU77</accession>
<dbReference type="PROSITE" id="PS50158">
    <property type="entry name" value="ZF_CCHC"/>
    <property type="match status" value="4"/>
</dbReference>
<gene>
    <name evidence="4" type="ORF">BCV70DRAFT_216206</name>
</gene>
<evidence type="ECO:0000313" key="4">
    <source>
        <dbReference type="EMBL" id="PWZ00861.1"/>
    </source>
</evidence>
<keyword evidence="2" id="KW-0479">Metal-binding</keyword>
<dbReference type="Proteomes" id="UP000246740">
    <property type="component" value="Unassembled WGS sequence"/>
</dbReference>
<evidence type="ECO:0000259" key="3">
    <source>
        <dbReference type="PROSITE" id="PS50158"/>
    </source>
</evidence>
<evidence type="ECO:0000313" key="5">
    <source>
        <dbReference type="Proteomes" id="UP000246740"/>
    </source>
</evidence>
<evidence type="ECO:0000256" key="1">
    <source>
        <dbReference type="ARBA" id="ARBA00022664"/>
    </source>
</evidence>
<dbReference type="SUPFAM" id="SSF57756">
    <property type="entry name" value="Retrovirus zinc finger-like domains"/>
    <property type="match status" value="3"/>
</dbReference>
<dbReference type="InterPro" id="IPR051714">
    <property type="entry name" value="Znf_CCHC_NABP"/>
</dbReference>
<dbReference type="GO" id="GO:0008270">
    <property type="term" value="F:zinc ion binding"/>
    <property type="evidence" value="ECO:0007669"/>
    <property type="project" value="UniProtKB-KW"/>
</dbReference>
<name>A0A317XU77_9BASI</name>
<sequence length="242" mass="24317">MPLARFVKLGSTGHNAAACPTSGTPSWYVDTLAQLKAATATATAAFPSAASILTNHCGQQGHISAQCGMEAQPKTCYKCNEAGHISRECPSNPAPSFGGGSGGDCYKCGQPGHIARSCPTAGGFGGSARGAFGGNSRSCYNCGGVGHISRDCTSAPSAGAGAGAGGAGGYGGQRCYNCNESGHISRECPKPQSKSCYLQKMHVGTDWKLVNPTSLSLLPSSQHAQKCGSGDHLAAACGEIAV</sequence>
<dbReference type="SMART" id="SM00343">
    <property type="entry name" value="ZnF_C2HC"/>
    <property type="match status" value="6"/>
</dbReference>
<organism evidence="4 5">
    <name type="scientific">Testicularia cyperi</name>
    <dbReference type="NCBI Taxonomy" id="1882483"/>
    <lineage>
        <taxon>Eukaryota</taxon>
        <taxon>Fungi</taxon>
        <taxon>Dikarya</taxon>
        <taxon>Basidiomycota</taxon>
        <taxon>Ustilaginomycotina</taxon>
        <taxon>Ustilaginomycetes</taxon>
        <taxon>Ustilaginales</taxon>
        <taxon>Anthracoideaceae</taxon>
        <taxon>Testicularia</taxon>
    </lineage>
</organism>
<dbReference type="Pfam" id="PF00098">
    <property type="entry name" value="zf-CCHC"/>
    <property type="match status" value="4"/>
</dbReference>
<keyword evidence="1" id="KW-0507">mRNA processing</keyword>
<dbReference type="OrthoDB" id="2527451at2759"/>
<dbReference type="InterPro" id="IPR001878">
    <property type="entry name" value="Znf_CCHC"/>
</dbReference>
<dbReference type="InterPro" id="IPR036875">
    <property type="entry name" value="Znf_CCHC_sf"/>
</dbReference>
<feature type="domain" description="CCHC-type" evidence="3">
    <location>
        <begin position="174"/>
        <end position="190"/>
    </location>
</feature>
<keyword evidence="2" id="KW-0863">Zinc-finger</keyword>
<dbReference type="GO" id="GO:0003676">
    <property type="term" value="F:nucleic acid binding"/>
    <property type="evidence" value="ECO:0007669"/>
    <property type="project" value="InterPro"/>
</dbReference>
<feature type="domain" description="CCHC-type" evidence="3">
    <location>
        <begin position="139"/>
        <end position="154"/>
    </location>
</feature>
<feature type="domain" description="CCHC-type" evidence="3">
    <location>
        <begin position="105"/>
        <end position="119"/>
    </location>
</feature>
<dbReference type="PANTHER" id="PTHR23002">
    <property type="entry name" value="ZINC FINGER CCHC DOMAIN CONTAINING PROTEIN"/>
    <property type="match status" value="1"/>
</dbReference>
<dbReference type="Gene3D" id="4.10.60.10">
    <property type="entry name" value="Zinc finger, CCHC-type"/>
    <property type="match status" value="4"/>
</dbReference>
<evidence type="ECO:0000256" key="2">
    <source>
        <dbReference type="PROSITE-ProRule" id="PRU00047"/>
    </source>
</evidence>
<keyword evidence="2" id="KW-0862">Zinc</keyword>
<reference evidence="4 5" key="1">
    <citation type="journal article" date="2018" name="Mol. Biol. Evol.">
        <title>Broad Genomic Sampling Reveals a Smut Pathogenic Ancestry of the Fungal Clade Ustilaginomycotina.</title>
        <authorList>
            <person name="Kijpornyongpan T."/>
            <person name="Mondo S.J."/>
            <person name="Barry K."/>
            <person name="Sandor L."/>
            <person name="Lee J."/>
            <person name="Lipzen A."/>
            <person name="Pangilinan J."/>
            <person name="LaButti K."/>
            <person name="Hainaut M."/>
            <person name="Henrissat B."/>
            <person name="Grigoriev I.V."/>
            <person name="Spatafora J.W."/>
            <person name="Aime M.C."/>
        </authorList>
    </citation>
    <scope>NUCLEOTIDE SEQUENCE [LARGE SCALE GENOMIC DNA]</scope>
    <source>
        <strain evidence="4 5">MCA 3645</strain>
    </source>
</reference>
<feature type="domain" description="CCHC-type" evidence="3">
    <location>
        <begin position="76"/>
        <end position="91"/>
    </location>
</feature>